<dbReference type="EMBL" id="WIXP02000005">
    <property type="protein sequence ID" value="KAF6211139.1"/>
    <property type="molecule type" value="Genomic_DNA"/>
</dbReference>
<dbReference type="InterPro" id="IPR013818">
    <property type="entry name" value="Lipase"/>
</dbReference>
<keyword evidence="5" id="KW-0732">Signal</keyword>
<evidence type="ECO:0000256" key="1">
    <source>
        <dbReference type="ARBA" id="ARBA00004613"/>
    </source>
</evidence>
<dbReference type="SUPFAM" id="SSF53474">
    <property type="entry name" value="alpha/beta-Hydrolases"/>
    <property type="match status" value="1"/>
</dbReference>
<gene>
    <name evidence="7" type="ORF">GE061_014253</name>
</gene>
<dbReference type="OrthoDB" id="199913at2759"/>
<dbReference type="FunFam" id="3.40.50.1820:FF:000076">
    <property type="entry name" value="phospholipase A1"/>
    <property type="match status" value="1"/>
</dbReference>
<dbReference type="GO" id="GO:0005615">
    <property type="term" value="C:extracellular space"/>
    <property type="evidence" value="ECO:0007669"/>
    <property type="project" value="TreeGrafter"/>
</dbReference>
<dbReference type="InterPro" id="IPR000734">
    <property type="entry name" value="TAG_lipase"/>
</dbReference>
<dbReference type="InterPro" id="IPR029058">
    <property type="entry name" value="AB_hydrolase_fold"/>
</dbReference>
<dbReference type="CDD" id="cd00707">
    <property type="entry name" value="Pancreat_lipase_like"/>
    <property type="match status" value="1"/>
</dbReference>
<comment type="similarity">
    <text evidence="2 4">Belongs to the AB hydrolase superfamily. Lipase family.</text>
</comment>
<reference evidence="7" key="1">
    <citation type="journal article" date="2021" name="Mol. Ecol. Resour.">
        <title>Apolygus lucorum genome provides insights into omnivorousness and mesophyll feeding.</title>
        <authorList>
            <person name="Liu Y."/>
            <person name="Liu H."/>
            <person name="Wang H."/>
            <person name="Huang T."/>
            <person name="Liu B."/>
            <person name="Yang B."/>
            <person name="Yin L."/>
            <person name="Li B."/>
            <person name="Zhang Y."/>
            <person name="Zhang S."/>
            <person name="Jiang F."/>
            <person name="Zhang X."/>
            <person name="Ren Y."/>
            <person name="Wang B."/>
            <person name="Wang S."/>
            <person name="Lu Y."/>
            <person name="Wu K."/>
            <person name="Fan W."/>
            <person name="Wang G."/>
        </authorList>
    </citation>
    <scope>NUCLEOTIDE SEQUENCE</scope>
    <source>
        <strain evidence="7">12Hb</strain>
    </source>
</reference>
<dbReference type="Proteomes" id="UP000466442">
    <property type="component" value="Linkage Group LG5"/>
</dbReference>
<feature type="chain" id="PRO_5035750505" description="Lipase domain-containing protein" evidence="5">
    <location>
        <begin position="19"/>
        <end position="342"/>
    </location>
</feature>
<dbReference type="Pfam" id="PF00151">
    <property type="entry name" value="Lipase"/>
    <property type="match status" value="1"/>
</dbReference>
<feature type="domain" description="Lipase" evidence="6">
    <location>
        <begin position="39"/>
        <end position="283"/>
    </location>
</feature>
<sequence length="342" mass="38221">MLTARIVGLAIVIKLVIPHEIPVLGDIGEFYNCFFLEKKCPSENISFWLYNRATQHHPYLLRPGSESNLRHAPLSENGTLLVLVHGYTGHRDYSPNSELRPAYLEHDDYNIITVDWGQAAQEPCYLHAAYNVEQVGQCSVELIRLMYDFHPEILSIERTHVIGFSLGAHVAGAIGKRFKSEFNTSFPRITGLDPALPLFDSLLTHSEYFLDKNDADFVDVIHTNAGRKGRLYQVGHADFYINNAGIQPGCISNSSCDHVRAVEIFAESVSSEAGFWGVPCSVQAAQFMIGFVAEACTLGPERELKNDTSLVLMGEYVDESTNGTFLVRTQNKPPYAKGRLFY</sequence>
<keyword evidence="3" id="KW-0964">Secreted</keyword>
<evidence type="ECO:0000256" key="3">
    <source>
        <dbReference type="ARBA" id="ARBA00022525"/>
    </source>
</evidence>
<dbReference type="PANTHER" id="PTHR11610">
    <property type="entry name" value="LIPASE"/>
    <property type="match status" value="1"/>
</dbReference>
<evidence type="ECO:0000256" key="4">
    <source>
        <dbReference type="RuleBase" id="RU004262"/>
    </source>
</evidence>
<accession>A0A8S9XRD6</accession>
<protein>
    <recommendedName>
        <fullName evidence="6">Lipase domain-containing protein</fullName>
    </recommendedName>
</protein>
<dbReference type="PRINTS" id="PR00821">
    <property type="entry name" value="TAGLIPASE"/>
</dbReference>
<keyword evidence="8" id="KW-1185">Reference proteome</keyword>
<dbReference type="Gene3D" id="3.40.50.1820">
    <property type="entry name" value="alpha/beta hydrolase"/>
    <property type="match status" value="1"/>
</dbReference>
<organism evidence="7 8">
    <name type="scientific">Apolygus lucorum</name>
    <name type="common">Small green plant bug</name>
    <name type="synonym">Lygocoris lucorum</name>
    <dbReference type="NCBI Taxonomy" id="248454"/>
    <lineage>
        <taxon>Eukaryota</taxon>
        <taxon>Metazoa</taxon>
        <taxon>Ecdysozoa</taxon>
        <taxon>Arthropoda</taxon>
        <taxon>Hexapoda</taxon>
        <taxon>Insecta</taxon>
        <taxon>Pterygota</taxon>
        <taxon>Neoptera</taxon>
        <taxon>Paraneoptera</taxon>
        <taxon>Hemiptera</taxon>
        <taxon>Heteroptera</taxon>
        <taxon>Panheteroptera</taxon>
        <taxon>Cimicomorpha</taxon>
        <taxon>Miridae</taxon>
        <taxon>Mirini</taxon>
        <taxon>Apolygus</taxon>
    </lineage>
</organism>
<proteinExistence type="inferred from homology"/>
<dbReference type="InterPro" id="IPR033906">
    <property type="entry name" value="Lipase_N"/>
</dbReference>
<name>A0A8S9XRD6_APOLU</name>
<feature type="signal peptide" evidence="5">
    <location>
        <begin position="1"/>
        <end position="18"/>
    </location>
</feature>
<evidence type="ECO:0000256" key="2">
    <source>
        <dbReference type="ARBA" id="ARBA00010701"/>
    </source>
</evidence>
<comment type="caution">
    <text evidence="7">The sequence shown here is derived from an EMBL/GenBank/DDBJ whole genome shotgun (WGS) entry which is preliminary data.</text>
</comment>
<comment type="subcellular location">
    <subcellularLocation>
        <location evidence="1">Secreted</location>
    </subcellularLocation>
</comment>
<evidence type="ECO:0000313" key="7">
    <source>
        <dbReference type="EMBL" id="KAF6211139.1"/>
    </source>
</evidence>
<evidence type="ECO:0000259" key="6">
    <source>
        <dbReference type="Pfam" id="PF00151"/>
    </source>
</evidence>
<evidence type="ECO:0000256" key="5">
    <source>
        <dbReference type="SAM" id="SignalP"/>
    </source>
</evidence>
<dbReference type="GO" id="GO:0016042">
    <property type="term" value="P:lipid catabolic process"/>
    <property type="evidence" value="ECO:0007669"/>
    <property type="project" value="TreeGrafter"/>
</dbReference>
<evidence type="ECO:0000313" key="8">
    <source>
        <dbReference type="Proteomes" id="UP000466442"/>
    </source>
</evidence>
<dbReference type="GO" id="GO:0016298">
    <property type="term" value="F:lipase activity"/>
    <property type="evidence" value="ECO:0007669"/>
    <property type="project" value="InterPro"/>
</dbReference>
<dbReference type="PANTHER" id="PTHR11610:SF177">
    <property type="entry name" value="IP13478P-RELATED"/>
    <property type="match status" value="1"/>
</dbReference>
<dbReference type="GO" id="GO:0017171">
    <property type="term" value="F:serine hydrolase activity"/>
    <property type="evidence" value="ECO:0007669"/>
    <property type="project" value="TreeGrafter"/>
</dbReference>
<dbReference type="AlphaFoldDB" id="A0A8S9XRD6"/>